<evidence type="ECO:0000256" key="1">
    <source>
        <dbReference type="ARBA" id="ARBA00005622"/>
    </source>
</evidence>
<dbReference type="Gene3D" id="3.40.50.1820">
    <property type="entry name" value="alpha/beta hydrolase"/>
    <property type="match status" value="1"/>
</dbReference>
<proteinExistence type="inferred from homology"/>
<dbReference type="AlphaFoldDB" id="A0A2F0PHW6"/>
<dbReference type="SUPFAM" id="SSF53474">
    <property type="entry name" value="alpha/beta-Hydrolases"/>
    <property type="match status" value="1"/>
</dbReference>
<protein>
    <submittedName>
        <fullName evidence="3">Esterase</fullName>
    </submittedName>
</protein>
<evidence type="ECO:0000313" key="4">
    <source>
        <dbReference type="Proteomes" id="UP000050489"/>
    </source>
</evidence>
<name>A0A2F0PHW6_SERMA</name>
<dbReference type="RefSeq" id="WP_055317539.1">
    <property type="nucleotide sequence ID" value="NZ_JBLTSM010000049.1"/>
</dbReference>
<dbReference type="Proteomes" id="UP000050489">
    <property type="component" value="Unassembled WGS sequence"/>
</dbReference>
<evidence type="ECO:0000313" key="3">
    <source>
        <dbReference type="EMBL" id="OCO83661.1"/>
    </source>
</evidence>
<comment type="caution">
    <text evidence="3">The sequence shown here is derived from an EMBL/GenBank/DDBJ whole genome shotgun (WGS) entry which is preliminary data.</text>
</comment>
<dbReference type="Pfam" id="PF00756">
    <property type="entry name" value="Esterase"/>
    <property type="match status" value="1"/>
</dbReference>
<comment type="similarity">
    <text evidence="1">Belongs to the esterase D family.</text>
</comment>
<evidence type="ECO:0000256" key="2">
    <source>
        <dbReference type="ARBA" id="ARBA00022801"/>
    </source>
</evidence>
<gene>
    <name evidence="3" type="ORF">AN695_0203670</name>
</gene>
<dbReference type="PANTHER" id="PTHR40841:SF2">
    <property type="entry name" value="SIDEROPHORE-DEGRADING ESTERASE (EUROFUNG)"/>
    <property type="match status" value="1"/>
</dbReference>
<reference evidence="4" key="1">
    <citation type="submission" date="2016-04" db="EMBL/GenBank/DDBJ databases">
        <authorList>
            <person name="Osei Sekyere J."/>
            <person name="Sivertsen A."/>
            <person name="Pedersen A.T."/>
            <person name="Sundsfjord A."/>
        </authorList>
    </citation>
    <scope>NUCLEOTIDE SEQUENCE [LARGE SCALE GENOMIC DNA]</scope>
    <source>
        <strain evidence="4">945174350</strain>
    </source>
</reference>
<dbReference type="InterPro" id="IPR029058">
    <property type="entry name" value="AB_hydrolase_fold"/>
</dbReference>
<sequence length="259" mass="29265">MCGCLISRTKDFSFNGQRYSVFIAHDKQAHGDLKALYFLDANTQFSRLTERHRCRSNDNILYVGIGYQDGVDILKARTRDYTVPSDDKEFIDGGGAPAFYQFITTCVKPWVESHYSINIDKQTLAGHSHGGHFVLYTLLNHPDAFQNYLAASPSIWWGNGALLPDGKLTIAESVNKITLMIGEYEEKVHPQSNQTERERVTRINATPKLRVRHLAKKLIEDEQRCDFIFCSGRRHAGVIKDYALMANAIAAHNIQSDGL</sequence>
<accession>A0A2F0PHW6</accession>
<dbReference type="EMBL" id="LJEX02000103">
    <property type="protein sequence ID" value="OCO83661.1"/>
    <property type="molecule type" value="Genomic_DNA"/>
</dbReference>
<dbReference type="InterPro" id="IPR052558">
    <property type="entry name" value="Siderophore_Hydrolase_D"/>
</dbReference>
<organism evidence="3 4">
    <name type="scientific">Serratia marcescens</name>
    <dbReference type="NCBI Taxonomy" id="615"/>
    <lineage>
        <taxon>Bacteria</taxon>
        <taxon>Pseudomonadati</taxon>
        <taxon>Pseudomonadota</taxon>
        <taxon>Gammaproteobacteria</taxon>
        <taxon>Enterobacterales</taxon>
        <taxon>Yersiniaceae</taxon>
        <taxon>Serratia</taxon>
    </lineage>
</organism>
<dbReference type="GO" id="GO:0016788">
    <property type="term" value="F:hydrolase activity, acting on ester bonds"/>
    <property type="evidence" value="ECO:0007669"/>
    <property type="project" value="TreeGrafter"/>
</dbReference>
<dbReference type="InterPro" id="IPR000801">
    <property type="entry name" value="Esterase-like"/>
</dbReference>
<dbReference type="PANTHER" id="PTHR40841">
    <property type="entry name" value="SIDEROPHORE TRIACETYLFUSARININE C ESTERASE"/>
    <property type="match status" value="1"/>
</dbReference>
<keyword evidence="2" id="KW-0378">Hydrolase</keyword>